<comment type="catalytic activity">
    <reaction evidence="3 4">
        <text>N-[(R)-4-phosphopantothenoyl]-L-cysteine + H(+) = (R)-4'-phosphopantetheine + CO2</text>
        <dbReference type="Rhea" id="RHEA:16793"/>
        <dbReference type="ChEBI" id="CHEBI:15378"/>
        <dbReference type="ChEBI" id="CHEBI:16526"/>
        <dbReference type="ChEBI" id="CHEBI:59458"/>
        <dbReference type="ChEBI" id="CHEBI:61723"/>
        <dbReference type="EC" id="4.1.1.36"/>
    </reaction>
</comment>
<feature type="binding site" evidence="3">
    <location>
        <position position="293"/>
    </location>
    <ligand>
        <name>CTP</name>
        <dbReference type="ChEBI" id="CHEBI:37563"/>
    </ligand>
</feature>
<feature type="binding site" evidence="3">
    <location>
        <position position="344"/>
    </location>
    <ligand>
        <name>CTP</name>
        <dbReference type="ChEBI" id="CHEBI:37563"/>
    </ligand>
</feature>
<comment type="similarity">
    <text evidence="3 4">In the N-terminal section; belongs to the HFCD (homo-oligomeric flavin containing Cys decarboxylase) superfamily.</text>
</comment>
<comment type="function">
    <text evidence="3">Catalyzes two sequential steps in the biosynthesis of coenzyme A. In the first step cysteine is conjugated to 4'-phosphopantothenate to form 4-phosphopantothenoylcysteine. In the second step the latter compound is decarboxylated to form 4'-phosphopantotheine.</text>
</comment>
<reference evidence="7 8" key="1">
    <citation type="submission" date="2020-10" db="EMBL/GenBank/DDBJ databases">
        <title>Sequencing the genomes of 1000 actinobacteria strains.</title>
        <authorList>
            <person name="Klenk H.-P."/>
        </authorList>
    </citation>
    <scope>NUCLEOTIDE SEQUENCE [LARGE SCALE GENOMIC DNA]</scope>
    <source>
        <strain evidence="7 8">DSM 46744</strain>
    </source>
</reference>
<dbReference type="NCBIfam" id="TIGR00521">
    <property type="entry name" value="coaBC_dfp"/>
    <property type="match status" value="1"/>
</dbReference>
<protein>
    <recommendedName>
        <fullName evidence="3">Coenzyme A biosynthesis bifunctional protein CoaBC</fullName>
    </recommendedName>
    <alternativeName>
        <fullName evidence="3">DNA/pantothenate metabolism flavoprotein</fullName>
    </alternativeName>
    <alternativeName>
        <fullName evidence="3">Phosphopantothenoylcysteine synthetase/decarboxylase</fullName>
        <shortName evidence="3">PPCS-PPCDC</shortName>
    </alternativeName>
    <domain>
        <recommendedName>
            <fullName evidence="3">Phosphopantothenoylcysteine decarboxylase</fullName>
            <shortName evidence="3">PPC decarboxylase</shortName>
            <shortName evidence="3">PPC-DC</shortName>
            <ecNumber evidence="3">4.1.1.36</ecNumber>
        </recommendedName>
        <alternativeName>
            <fullName evidence="3">CoaC</fullName>
        </alternativeName>
    </domain>
    <domain>
        <recommendedName>
            <fullName evidence="3">Phosphopantothenate--cysteine ligase</fullName>
            <ecNumber evidence="3">6.3.2.5</ecNumber>
        </recommendedName>
        <alternativeName>
            <fullName evidence="3">CoaB</fullName>
        </alternativeName>
        <alternativeName>
            <fullName evidence="3">Phosphopantothenoylcysteine synthetase</fullName>
            <shortName evidence="3">PPC synthetase</shortName>
            <shortName evidence="3">PPC-S</shortName>
        </alternativeName>
    </domain>
</protein>
<sequence length="407" mass="42598">MTSGKPRVVLGVGAGIAAYKVCELLRRLTESGHDVRVVPTADALRFVGEPTWAALSGHPVSPDVWDGVSEVPHVRLGQGADLVFVAPATADLLARAAHGLADDLLTNTLLTARCPVVFAPAMHTEMWEHPATRDNVATLRSRGAIVVEPASGRLTGADTGPGRLPDPAELFEVARRVLARGDREHGTGDLAGRHVVVSAGGTREALDPVRFLGNRSSGLQGYALARTAVARGARVTVVAANVALPDPAGARVVPVGSAEEMRGAVLEAAADADAVVMAAAVADFRPAAYRDSKIKKTPDGEPEPIALVKNPDILAELGERRRPDQVIVGFAAETDDVLENGRAKLARKRSDLLVVNQVGETLGFGTPDNAAVVLGADGSRTDVPRGAKERLADTVWDLVAARLKPRG</sequence>
<feature type="region of interest" description="Phosphopantothenate--cysteine ligase" evidence="3">
    <location>
        <begin position="195"/>
        <end position="407"/>
    </location>
</feature>
<dbReference type="Pfam" id="PF02441">
    <property type="entry name" value="Flavoprotein"/>
    <property type="match status" value="1"/>
</dbReference>
<name>A0ABR9JXB7_9ACTN</name>
<dbReference type="GO" id="GO:0004633">
    <property type="term" value="F:phosphopantothenoylcysteine decarboxylase activity"/>
    <property type="evidence" value="ECO:0007669"/>
    <property type="project" value="UniProtKB-EC"/>
</dbReference>
<proteinExistence type="inferred from homology"/>
<keyword evidence="8" id="KW-1185">Reference proteome</keyword>
<organism evidence="7 8">
    <name type="scientific">Actinomadura algeriensis</name>
    <dbReference type="NCBI Taxonomy" id="1679523"/>
    <lineage>
        <taxon>Bacteria</taxon>
        <taxon>Bacillati</taxon>
        <taxon>Actinomycetota</taxon>
        <taxon>Actinomycetes</taxon>
        <taxon>Streptosporangiales</taxon>
        <taxon>Thermomonosporaceae</taxon>
        <taxon>Actinomadura</taxon>
    </lineage>
</organism>
<keyword evidence="3" id="KW-0479">Metal-binding</keyword>
<keyword evidence="1 3" id="KW-0210">Decarboxylase</keyword>
<dbReference type="HAMAP" id="MF_02225">
    <property type="entry name" value="CoaBC"/>
    <property type="match status" value="1"/>
</dbReference>
<dbReference type="EMBL" id="JADBDZ010000001">
    <property type="protein sequence ID" value="MBE1535217.1"/>
    <property type="molecule type" value="Genomic_DNA"/>
</dbReference>
<comment type="catalytic activity">
    <reaction evidence="3 4">
        <text>(R)-4'-phosphopantothenate + L-cysteine + CTP = N-[(R)-4-phosphopantothenoyl]-L-cysteine + CMP + diphosphate + H(+)</text>
        <dbReference type="Rhea" id="RHEA:19397"/>
        <dbReference type="ChEBI" id="CHEBI:10986"/>
        <dbReference type="ChEBI" id="CHEBI:15378"/>
        <dbReference type="ChEBI" id="CHEBI:33019"/>
        <dbReference type="ChEBI" id="CHEBI:35235"/>
        <dbReference type="ChEBI" id="CHEBI:37563"/>
        <dbReference type="ChEBI" id="CHEBI:59458"/>
        <dbReference type="ChEBI" id="CHEBI:60377"/>
        <dbReference type="EC" id="6.3.2.5"/>
    </reaction>
</comment>
<comment type="caution">
    <text evidence="3">Lacks conserved residue(s) required for the propagation of feature annotation.</text>
</comment>
<evidence type="ECO:0000256" key="4">
    <source>
        <dbReference type="RuleBase" id="RU364078"/>
    </source>
</evidence>
<evidence type="ECO:0000313" key="8">
    <source>
        <dbReference type="Proteomes" id="UP000627838"/>
    </source>
</evidence>
<feature type="binding site" evidence="3">
    <location>
        <begin position="311"/>
        <end position="314"/>
    </location>
    <ligand>
        <name>CTP</name>
        <dbReference type="ChEBI" id="CHEBI:37563"/>
    </ligand>
</feature>
<keyword evidence="3 4" id="KW-0288">FMN</keyword>
<evidence type="ECO:0000259" key="5">
    <source>
        <dbReference type="Pfam" id="PF02441"/>
    </source>
</evidence>
<dbReference type="InterPro" id="IPR003382">
    <property type="entry name" value="Flavoprotein"/>
</dbReference>
<dbReference type="PANTHER" id="PTHR14359">
    <property type="entry name" value="HOMO-OLIGOMERIC FLAVIN CONTAINING CYS DECARBOXYLASE FAMILY"/>
    <property type="match status" value="1"/>
</dbReference>
<comment type="cofactor">
    <cofactor evidence="3">
        <name>FMN</name>
        <dbReference type="ChEBI" id="CHEBI:58210"/>
    </cofactor>
    <text evidence="3">Binds 1 FMN per subunit.</text>
</comment>
<feature type="binding site" evidence="3">
    <location>
        <position position="348"/>
    </location>
    <ligand>
        <name>CTP</name>
        <dbReference type="ChEBI" id="CHEBI:37563"/>
    </ligand>
</feature>
<feature type="domain" description="DNA/pantothenate metabolism flavoprotein C-terminal" evidence="6">
    <location>
        <begin position="190"/>
        <end position="401"/>
    </location>
</feature>
<dbReference type="Proteomes" id="UP000627838">
    <property type="component" value="Unassembled WGS sequence"/>
</dbReference>
<feature type="domain" description="Flavoprotein" evidence="5">
    <location>
        <begin position="7"/>
        <end position="170"/>
    </location>
</feature>
<comment type="cofactor">
    <cofactor evidence="3">
        <name>Mg(2+)</name>
        <dbReference type="ChEBI" id="CHEBI:18420"/>
    </cofactor>
</comment>
<keyword evidence="2 3" id="KW-0456">Lyase</keyword>
<comment type="pathway">
    <text evidence="3 4">Cofactor biosynthesis; coenzyme A biosynthesis; CoA from (R)-pantothenate: step 3/5.</text>
</comment>
<comment type="function">
    <text evidence="4">Catalyzes two steps in the biosynthesis of coenzyme A. In the first step cysteine is conjugated to 4'-phosphopantothenate to form 4-phosphopantothenoylcysteine, in the latter compound is decarboxylated to form 4'-phosphopantotheine.</text>
</comment>
<dbReference type="Pfam" id="PF04127">
    <property type="entry name" value="DFP"/>
    <property type="match status" value="1"/>
</dbReference>
<dbReference type="EC" id="4.1.1.36" evidence="3"/>
<evidence type="ECO:0000256" key="1">
    <source>
        <dbReference type="ARBA" id="ARBA00022793"/>
    </source>
</evidence>
<dbReference type="InterPro" id="IPR005252">
    <property type="entry name" value="CoaBC"/>
</dbReference>
<comment type="similarity">
    <text evidence="3 4">In the C-terminal section; belongs to the PPC synthetase family.</text>
</comment>
<comment type="pathway">
    <text evidence="3 4">Cofactor biosynthesis; coenzyme A biosynthesis; CoA from (R)-pantothenate: step 2/5.</text>
</comment>
<evidence type="ECO:0000259" key="6">
    <source>
        <dbReference type="Pfam" id="PF04127"/>
    </source>
</evidence>
<gene>
    <name evidence="3" type="primary">coaBC</name>
    <name evidence="7" type="ORF">H4W34_005050</name>
</gene>
<feature type="binding site" evidence="3">
    <location>
        <position position="330"/>
    </location>
    <ligand>
        <name>CTP</name>
        <dbReference type="ChEBI" id="CHEBI:37563"/>
    </ligand>
</feature>
<dbReference type="InterPro" id="IPR007085">
    <property type="entry name" value="DNA/pantothenate-metab_flavo_C"/>
</dbReference>
<feature type="region of interest" description="Phosphopantothenoylcysteine decarboxylase" evidence="3">
    <location>
        <begin position="1"/>
        <end position="194"/>
    </location>
</feature>
<dbReference type="PANTHER" id="PTHR14359:SF6">
    <property type="entry name" value="PHOSPHOPANTOTHENOYLCYSTEINE DECARBOXYLASE"/>
    <property type="match status" value="1"/>
</dbReference>
<dbReference type="SUPFAM" id="SSF102645">
    <property type="entry name" value="CoaB-like"/>
    <property type="match status" value="1"/>
</dbReference>
<accession>A0ABR9JXB7</accession>
<feature type="binding site" evidence="3">
    <location>
        <position position="283"/>
    </location>
    <ligand>
        <name>CTP</name>
        <dbReference type="ChEBI" id="CHEBI:37563"/>
    </ligand>
</feature>
<dbReference type="Gene3D" id="3.40.50.1950">
    <property type="entry name" value="Flavin prenyltransferase-like"/>
    <property type="match status" value="1"/>
</dbReference>
<keyword evidence="3 4" id="KW-0285">Flavoprotein</keyword>
<dbReference type="Gene3D" id="3.40.50.10300">
    <property type="entry name" value="CoaB-like"/>
    <property type="match status" value="1"/>
</dbReference>
<dbReference type="InterPro" id="IPR036551">
    <property type="entry name" value="Flavin_trans-like"/>
</dbReference>
<evidence type="ECO:0000256" key="2">
    <source>
        <dbReference type="ARBA" id="ARBA00023239"/>
    </source>
</evidence>
<dbReference type="EC" id="6.3.2.5" evidence="3"/>
<keyword evidence="3" id="KW-0511">Multifunctional enzyme</keyword>
<keyword evidence="3" id="KW-0460">Magnesium</keyword>
<evidence type="ECO:0000256" key="3">
    <source>
        <dbReference type="HAMAP-Rule" id="MF_02225"/>
    </source>
</evidence>
<evidence type="ECO:0000313" key="7">
    <source>
        <dbReference type="EMBL" id="MBE1535217.1"/>
    </source>
</evidence>
<comment type="caution">
    <text evidence="7">The sequence shown here is derived from an EMBL/GenBank/DDBJ whole genome shotgun (WGS) entry which is preliminary data.</text>
</comment>
<dbReference type="RefSeq" id="WP_192761464.1">
    <property type="nucleotide sequence ID" value="NZ_JADBDZ010000001.1"/>
</dbReference>
<keyword evidence="3 4" id="KW-0436">Ligase</keyword>
<dbReference type="SUPFAM" id="SSF52507">
    <property type="entry name" value="Homo-oligomeric flavin-containing Cys decarboxylases, HFCD"/>
    <property type="match status" value="1"/>
</dbReference>
<dbReference type="InterPro" id="IPR035929">
    <property type="entry name" value="CoaB-like_sf"/>
</dbReference>
<dbReference type="GO" id="GO:0004632">
    <property type="term" value="F:phosphopantothenate--cysteine ligase activity"/>
    <property type="evidence" value="ECO:0007669"/>
    <property type="project" value="UniProtKB-EC"/>
</dbReference>